<feature type="region of interest" description="Disordered" evidence="1">
    <location>
        <begin position="165"/>
        <end position="184"/>
    </location>
</feature>
<sequence length="257" mass="29106">MWQDASADASNSSTGDKEAVLCRVGIKMPSFWPEKPTLWFAQLDCQFAVANITSDVTKYYHVISVLDPKIAAEVEDLIIRPPANEKYDTLKRELIARLSASRSEQIKQLLMNEELGDRKPSQFLRHIRSLAGSGLLQTIVAMQDNFPLDQLAQLADKVAEVTPHTSAQQVASTSTSDSSPAFEDLNRKIDALTKRLDEMSTARGRRDFPKRRSKSSSRRRSQSRSRSRADGQRYCWYHFIYGEKAAKCIKPCKYTKN</sequence>
<dbReference type="Pfam" id="PF23055">
    <property type="entry name" value="DUF7041"/>
    <property type="match status" value="1"/>
</dbReference>
<protein>
    <recommendedName>
        <fullName evidence="2">DUF7041 domain-containing protein</fullName>
    </recommendedName>
</protein>
<evidence type="ECO:0000313" key="4">
    <source>
        <dbReference type="Proteomes" id="UP001314205"/>
    </source>
</evidence>
<feature type="domain" description="DUF7041" evidence="2">
    <location>
        <begin position="28"/>
        <end position="110"/>
    </location>
</feature>
<proteinExistence type="predicted"/>
<feature type="compositionally biased region" description="Low complexity" evidence="1">
    <location>
        <begin position="165"/>
        <end position="179"/>
    </location>
</feature>
<name>A0AAV1LUG2_9NEOP</name>
<dbReference type="AlphaFoldDB" id="A0AAV1LUG2"/>
<comment type="caution">
    <text evidence="3">The sequence shown here is derived from an EMBL/GenBank/DDBJ whole genome shotgun (WGS) entry which is preliminary data.</text>
</comment>
<feature type="compositionally biased region" description="Basic and acidic residues" evidence="1">
    <location>
        <begin position="193"/>
        <end position="207"/>
    </location>
</feature>
<evidence type="ECO:0000256" key="1">
    <source>
        <dbReference type="SAM" id="MobiDB-lite"/>
    </source>
</evidence>
<accession>A0AAV1LUG2</accession>
<dbReference type="InterPro" id="IPR055469">
    <property type="entry name" value="DUF7041"/>
</dbReference>
<gene>
    <name evidence="3" type="ORF">PARMNEM_LOCUS16891</name>
</gene>
<reference evidence="3 4" key="1">
    <citation type="submission" date="2023-11" db="EMBL/GenBank/DDBJ databases">
        <authorList>
            <person name="Hedman E."/>
            <person name="Englund M."/>
            <person name="Stromberg M."/>
            <person name="Nyberg Akerstrom W."/>
            <person name="Nylinder S."/>
            <person name="Jareborg N."/>
            <person name="Kallberg Y."/>
            <person name="Kronander E."/>
        </authorList>
    </citation>
    <scope>NUCLEOTIDE SEQUENCE [LARGE SCALE GENOMIC DNA]</scope>
</reference>
<evidence type="ECO:0000259" key="2">
    <source>
        <dbReference type="Pfam" id="PF23055"/>
    </source>
</evidence>
<keyword evidence="4" id="KW-1185">Reference proteome</keyword>
<organism evidence="3 4">
    <name type="scientific">Parnassius mnemosyne</name>
    <name type="common">clouded apollo</name>
    <dbReference type="NCBI Taxonomy" id="213953"/>
    <lineage>
        <taxon>Eukaryota</taxon>
        <taxon>Metazoa</taxon>
        <taxon>Ecdysozoa</taxon>
        <taxon>Arthropoda</taxon>
        <taxon>Hexapoda</taxon>
        <taxon>Insecta</taxon>
        <taxon>Pterygota</taxon>
        <taxon>Neoptera</taxon>
        <taxon>Endopterygota</taxon>
        <taxon>Lepidoptera</taxon>
        <taxon>Glossata</taxon>
        <taxon>Ditrysia</taxon>
        <taxon>Papilionoidea</taxon>
        <taxon>Papilionidae</taxon>
        <taxon>Parnassiinae</taxon>
        <taxon>Parnassini</taxon>
        <taxon>Parnassius</taxon>
        <taxon>Driopa</taxon>
    </lineage>
</organism>
<dbReference type="PANTHER" id="PTHR33327:SF3">
    <property type="entry name" value="RNA-DIRECTED DNA POLYMERASE"/>
    <property type="match status" value="1"/>
</dbReference>
<feature type="region of interest" description="Disordered" evidence="1">
    <location>
        <begin position="193"/>
        <end position="227"/>
    </location>
</feature>
<feature type="compositionally biased region" description="Basic residues" evidence="1">
    <location>
        <begin position="208"/>
        <end position="226"/>
    </location>
</feature>
<dbReference type="EMBL" id="CAVLGL010000095">
    <property type="protein sequence ID" value="CAK1597767.1"/>
    <property type="molecule type" value="Genomic_DNA"/>
</dbReference>
<dbReference type="Proteomes" id="UP001314205">
    <property type="component" value="Unassembled WGS sequence"/>
</dbReference>
<evidence type="ECO:0000313" key="3">
    <source>
        <dbReference type="EMBL" id="CAK1597767.1"/>
    </source>
</evidence>
<dbReference type="PANTHER" id="PTHR33327">
    <property type="entry name" value="ENDONUCLEASE"/>
    <property type="match status" value="1"/>
</dbReference>